<dbReference type="Pfam" id="PF01885">
    <property type="entry name" value="PTS_2-RNA"/>
    <property type="match status" value="1"/>
</dbReference>
<evidence type="ECO:0000256" key="1">
    <source>
        <dbReference type="ARBA" id="ARBA00009836"/>
    </source>
</evidence>
<evidence type="ECO:0000256" key="3">
    <source>
        <dbReference type="ARBA" id="ARBA00023027"/>
    </source>
</evidence>
<dbReference type="SUPFAM" id="SSF56399">
    <property type="entry name" value="ADP-ribosylation"/>
    <property type="match status" value="1"/>
</dbReference>
<dbReference type="Proteomes" id="UP000058613">
    <property type="component" value="Chromosome"/>
</dbReference>
<dbReference type="STRING" id="1273541.Pyrde_0038"/>
<dbReference type="PANTHER" id="PTHR12684">
    <property type="entry name" value="PUTATIVE PHOSPHOTRANSFERASE"/>
    <property type="match status" value="1"/>
</dbReference>
<dbReference type="KEGG" id="pdl:Pyrde_0038"/>
<dbReference type="RefSeq" id="WP_055407190.1">
    <property type="nucleotide sequence ID" value="NZ_CP013011.1"/>
</dbReference>
<accession>A0A0P0MZW6</accession>
<reference evidence="6 7" key="1">
    <citation type="submission" date="2015-10" db="EMBL/GenBank/DDBJ databases">
        <title>Complete genome sequence of hyperthermophilic archaeon Pyrodictium delaneyi Su06.</title>
        <authorList>
            <person name="Jung J.-H."/>
            <person name="Lin J."/>
            <person name="Holden J.F."/>
            <person name="Park C.-S."/>
        </authorList>
    </citation>
    <scope>NUCLEOTIDE SEQUENCE [LARGE SCALE GENOMIC DNA]</scope>
    <source>
        <strain evidence="6 7">Su06</strain>
    </source>
</reference>
<dbReference type="AlphaFoldDB" id="A0A0P0MZW6"/>
<dbReference type="GO" id="GO:0003950">
    <property type="term" value="F:NAD+ poly-ADP-ribosyltransferase activity"/>
    <property type="evidence" value="ECO:0007669"/>
    <property type="project" value="InterPro"/>
</dbReference>
<dbReference type="InterPro" id="IPR042081">
    <property type="entry name" value="RNA_2'-PTrans_C"/>
</dbReference>
<evidence type="ECO:0000313" key="6">
    <source>
        <dbReference type="EMBL" id="ALL00088.1"/>
    </source>
</evidence>
<dbReference type="Gene3D" id="3.20.170.30">
    <property type="match status" value="1"/>
</dbReference>
<organism evidence="6 7">
    <name type="scientific">Pyrodictium delaneyi</name>
    <dbReference type="NCBI Taxonomy" id="1273541"/>
    <lineage>
        <taxon>Archaea</taxon>
        <taxon>Thermoproteota</taxon>
        <taxon>Thermoprotei</taxon>
        <taxon>Desulfurococcales</taxon>
        <taxon>Pyrodictiaceae</taxon>
        <taxon>Pyrodictium</taxon>
    </lineage>
</organism>
<evidence type="ECO:0000256" key="5">
    <source>
        <dbReference type="HAMAP-Rule" id="MF_00299"/>
    </source>
</evidence>
<gene>
    <name evidence="5" type="primary">kptA</name>
    <name evidence="6" type="ORF">Pyrde_0038</name>
</gene>
<sequence>MKPIYRCRVCGAFTEEPWHCDKPAALFMTGEQRVRLSKLMSAILRHIPHEAGLELGPGGWIEVEELARAIRERWRRRDLYQWVTRQHVIAVALLDPKGRFQLSSDNRRIRAAYGHSVKLELGYEPLSENELPEVLYHGTVMERLNSIIHEGLKPMRRLMVHLAARPQEAIEAARRHGSRVVLLRIDPRCLAEMGVPVYRASHVMYLAPHVPPECIKSVEKVSSGTAPAMSDA</sequence>
<dbReference type="InterPro" id="IPR002745">
    <property type="entry name" value="Ptrans_KptA/Tpt1"/>
</dbReference>
<dbReference type="PANTHER" id="PTHR12684:SF2">
    <property type="entry name" value="TRNA 2'-PHOSPHOTRANSFERASE 1"/>
    <property type="match status" value="1"/>
</dbReference>
<dbReference type="GeneID" id="26098360"/>
<proteinExistence type="inferred from homology"/>
<evidence type="ECO:0000256" key="2">
    <source>
        <dbReference type="ARBA" id="ARBA00022679"/>
    </source>
</evidence>
<dbReference type="Gene3D" id="1.10.10.970">
    <property type="entry name" value="RNA 2'-phosphotransferase, Tpt1/KptA family, N-terminal domain"/>
    <property type="match status" value="1"/>
</dbReference>
<comment type="function">
    <text evidence="4 5">Removes the 2'-phosphate from RNA via an intermediate in which the phosphate is ADP-ribosylated by NAD followed by a presumed transesterification to release the RNA and generate ADP-ribose 1''-2''-cyclic phosphate (APPR&gt;P). May function as an ADP-ribosylase.</text>
</comment>
<dbReference type="GO" id="GO:0000215">
    <property type="term" value="F:tRNA 2'-phosphotransferase activity"/>
    <property type="evidence" value="ECO:0007669"/>
    <property type="project" value="TreeGrafter"/>
</dbReference>
<name>A0A0P0MZW6_9CREN</name>
<keyword evidence="2 5" id="KW-0808">Transferase</keyword>
<keyword evidence="3 5" id="KW-0520">NAD</keyword>
<dbReference type="HAMAP" id="MF_00299">
    <property type="entry name" value="KptA"/>
    <property type="match status" value="1"/>
</dbReference>
<evidence type="ECO:0000313" key="7">
    <source>
        <dbReference type="Proteomes" id="UP000058613"/>
    </source>
</evidence>
<dbReference type="OrthoDB" id="24376at2157"/>
<evidence type="ECO:0000256" key="4">
    <source>
        <dbReference type="ARBA" id="ARBA00025212"/>
    </source>
</evidence>
<dbReference type="EMBL" id="CP013011">
    <property type="protein sequence ID" value="ALL00088.1"/>
    <property type="molecule type" value="Genomic_DNA"/>
</dbReference>
<dbReference type="EC" id="2.7.1.-" evidence="5"/>
<dbReference type="InterPro" id="IPR042080">
    <property type="entry name" value="RNA_2'-PTrans_N"/>
</dbReference>
<dbReference type="InterPro" id="IPR022928">
    <property type="entry name" value="RNA_2'-PTrans_KptA"/>
</dbReference>
<comment type="similarity">
    <text evidence="1 5">Belongs to the KptA/TPT1 family.</text>
</comment>
<dbReference type="GO" id="GO:0006388">
    <property type="term" value="P:tRNA splicing, via endonucleolytic cleavage and ligation"/>
    <property type="evidence" value="ECO:0007669"/>
    <property type="project" value="UniProtKB-UniRule"/>
</dbReference>
<protein>
    <recommendedName>
        <fullName evidence="5">Probable RNA 2'-phosphotransferase</fullName>
        <ecNumber evidence="5">2.7.1.-</ecNumber>
    </recommendedName>
</protein>